<proteinExistence type="predicted"/>
<dbReference type="AlphaFoldDB" id="A0A811YE22"/>
<dbReference type="Proteomes" id="UP000645828">
    <property type="component" value="Unassembled WGS sequence"/>
</dbReference>
<sequence length="46" mass="5282">MKRVLVLLEASMVADMAPSHNLNSSIISSTVFLFFLFFSFLFLFCF</sequence>
<keyword evidence="1" id="KW-0812">Transmembrane</keyword>
<keyword evidence="3" id="KW-1185">Reference proteome</keyword>
<keyword evidence="1" id="KW-0472">Membrane</keyword>
<protein>
    <submittedName>
        <fullName evidence="2">(raccoon dog) hypothetical protein</fullName>
    </submittedName>
</protein>
<organism evidence="2 3">
    <name type="scientific">Nyctereutes procyonoides</name>
    <name type="common">Raccoon dog</name>
    <name type="synonym">Canis procyonoides</name>
    <dbReference type="NCBI Taxonomy" id="34880"/>
    <lineage>
        <taxon>Eukaryota</taxon>
        <taxon>Metazoa</taxon>
        <taxon>Chordata</taxon>
        <taxon>Craniata</taxon>
        <taxon>Vertebrata</taxon>
        <taxon>Euteleostomi</taxon>
        <taxon>Mammalia</taxon>
        <taxon>Eutheria</taxon>
        <taxon>Laurasiatheria</taxon>
        <taxon>Carnivora</taxon>
        <taxon>Caniformia</taxon>
        <taxon>Canidae</taxon>
        <taxon>Nyctereutes</taxon>
    </lineage>
</organism>
<comment type="caution">
    <text evidence="2">The sequence shown here is derived from an EMBL/GenBank/DDBJ whole genome shotgun (WGS) entry which is preliminary data.</text>
</comment>
<keyword evidence="1" id="KW-1133">Transmembrane helix</keyword>
<accession>A0A811YE22</accession>
<evidence type="ECO:0000313" key="3">
    <source>
        <dbReference type="Proteomes" id="UP000645828"/>
    </source>
</evidence>
<feature type="transmembrane region" description="Helical" evidence="1">
    <location>
        <begin position="26"/>
        <end position="45"/>
    </location>
</feature>
<gene>
    <name evidence="2" type="ORF">NYPRO_LOCUS8635</name>
</gene>
<name>A0A811YE22_NYCPR</name>
<evidence type="ECO:0000256" key="1">
    <source>
        <dbReference type="SAM" id="Phobius"/>
    </source>
</evidence>
<dbReference type="EMBL" id="CAJHUB010000676">
    <property type="protein sequence ID" value="CAD7675840.1"/>
    <property type="molecule type" value="Genomic_DNA"/>
</dbReference>
<reference evidence="2" key="1">
    <citation type="submission" date="2020-12" db="EMBL/GenBank/DDBJ databases">
        <authorList>
            <consortium name="Molecular Ecology Group"/>
        </authorList>
    </citation>
    <scope>NUCLEOTIDE SEQUENCE</scope>
    <source>
        <strain evidence="2">TBG_1078</strain>
    </source>
</reference>
<evidence type="ECO:0000313" key="2">
    <source>
        <dbReference type="EMBL" id="CAD7675840.1"/>
    </source>
</evidence>